<dbReference type="RefSeq" id="WP_344306799.1">
    <property type="nucleotide sequence ID" value="NZ_BAAANY010000002.1"/>
</dbReference>
<gene>
    <name evidence="4" type="ORF">GCM10009765_05470</name>
</gene>
<dbReference type="GO" id="GO:0004497">
    <property type="term" value="F:monooxygenase activity"/>
    <property type="evidence" value="ECO:0007669"/>
    <property type="project" value="UniProtKB-KW"/>
</dbReference>
<dbReference type="InterPro" id="IPR002938">
    <property type="entry name" value="FAD-bd"/>
</dbReference>
<name>A0ABN2FUG1_9ACTN</name>
<sequence length="368" mass="38385">MKAVIAGGGVAGAASAIALARIGAEVTVVEAYEDPAGPVGSFLSLAANGLRGLGALGCLTQVQEVGFSVPLQRMWSGNGKMLGEVARGRPDGDPLHSVTLMRGDLVEVLREAAVRADARIVTGQRLAGVVDGADLVVGADGLWSGYRGELDATAAEPSYAGLYSVSGVSRGLARPSGTFNMVYGRRATFLYLPAPDGSIWWQAQVPSAQPPDLATIGIDELMTVFVADTHVLPIVRAAGAVLGSTLHHVVGPVSRHQDGRTVLVGDAAHPVGAGQGASMAIEDAVVLAQQLRKADSVAAGLRAYDHLRRTRTEKMVRMAAANTDAKIAGPLAARMRNLFMPLFFARAYPKATAWLYAYDPGTLPVTVR</sequence>
<keyword evidence="1" id="KW-0560">Oxidoreductase</keyword>
<dbReference type="InterPro" id="IPR036188">
    <property type="entry name" value="FAD/NAD-bd_sf"/>
</dbReference>
<organism evidence="4 5">
    <name type="scientific">Fodinicola feengrottensis</name>
    <dbReference type="NCBI Taxonomy" id="435914"/>
    <lineage>
        <taxon>Bacteria</taxon>
        <taxon>Bacillati</taxon>
        <taxon>Actinomycetota</taxon>
        <taxon>Actinomycetes</taxon>
        <taxon>Mycobacteriales</taxon>
        <taxon>Fodinicola</taxon>
    </lineage>
</organism>
<evidence type="ECO:0000313" key="5">
    <source>
        <dbReference type="Proteomes" id="UP001500618"/>
    </source>
</evidence>
<keyword evidence="5" id="KW-1185">Reference proteome</keyword>
<dbReference type="PANTHER" id="PTHR13789">
    <property type="entry name" value="MONOOXYGENASE"/>
    <property type="match status" value="1"/>
</dbReference>
<dbReference type="Gene3D" id="3.30.9.10">
    <property type="entry name" value="D-Amino Acid Oxidase, subunit A, domain 2"/>
    <property type="match status" value="1"/>
</dbReference>
<feature type="domain" description="FAD-binding" evidence="3">
    <location>
        <begin position="133"/>
        <end position="318"/>
    </location>
</feature>
<reference evidence="4 5" key="1">
    <citation type="journal article" date="2019" name="Int. J. Syst. Evol. Microbiol.">
        <title>The Global Catalogue of Microorganisms (GCM) 10K type strain sequencing project: providing services to taxonomists for standard genome sequencing and annotation.</title>
        <authorList>
            <consortium name="The Broad Institute Genomics Platform"/>
            <consortium name="The Broad Institute Genome Sequencing Center for Infectious Disease"/>
            <person name="Wu L."/>
            <person name="Ma J."/>
        </authorList>
    </citation>
    <scope>NUCLEOTIDE SEQUENCE [LARGE SCALE GENOMIC DNA]</scope>
    <source>
        <strain evidence="4 5">JCM 14718</strain>
    </source>
</reference>
<dbReference type="Proteomes" id="UP001500618">
    <property type="component" value="Unassembled WGS sequence"/>
</dbReference>
<evidence type="ECO:0000256" key="2">
    <source>
        <dbReference type="ARBA" id="ARBA00023033"/>
    </source>
</evidence>
<evidence type="ECO:0000256" key="1">
    <source>
        <dbReference type="ARBA" id="ARBA00023002"/>
    </source>
</evidence>
<dbReference type="EMBL" id="BAAANY010000002">
    <property type="protein sequence ID" value="GAA1659036.1"/>
    <property type="molecule type" value="Genomic_DNA"/>
</dbReference>
<proteinExistence type="predicted"/>
<dbReference type="PANTHER" id="PTHR13789:SF309">
    <property type="entry name" value="PUTATIVE (AFU_ORTHOLOGUE AFUA_6G14510)-RELATED"/>
    <property type="match status" value="1"/>
</dbReference>
<comment type="caution">
    <text evidence="4">The sequence shown here is derived from an EMBL/GenBank/DDBJ whole genome shotgun (WGS) entry which is preliminary data.</text>
</comment>
<dbReference type="Gene3D" id="3.50.50.60">
    <property type="entry name" value="FAD/NAD(P)-binding domain"/>
    <property type="match status" value="1"/>
</dbReference>
<keyword evidence="2 4" id="KW-0503">Monooxygenase</keyword>
<protein>
    <submittedName>
        <fullName evidence="4">FAD-dependent monooxygenase</fullName>
    </submittedName>
</protein>
<evidence type="ECO:0000259" key="3">
    <source>
        <dbReference type="Pfam" id="PF01494"/>
    </source>
</evidence>
<accession>A0ABN2FUG1</accession>
<dbReference type="SUPFAM" id="SSF51905">
    <property type="entry name" value="FAD/NAD(P)-binding domain"/>
    <property type="match status" value="1"/>
</dbReference>
<dbReference type="InterPro" id="IPR050493">
    <property type="entry name" value="FAD-dep_Monooxygenase_BioMet"/>
</dbReference>
<dbReference type="Pfam" id="PF01494">
    <property type="entry name" value="FAD_binding_3"/>
    <property type="match status" value="1"/>
</dbReference>
<dbReference type="PRINTS" id="PR00420">
    <property type="entry name" value="RNGMNOXGNASE"/>
</dbReference>
<evidence type="ECO:0000313" key="4">
    <source>
        <dbReference type="EMBL" id="GAA1659036.1"/>
    </source>
</evidence>